<gene>
    <name evidence="2" type="ORF">P5673_008865</name>
</gene>
<sequence>MNRLLFDLFSQANADLSEPERAVNLLITIKDLTSAMKTVAFIVLLCLLLGFCLQVVELRKNSDSNLKNHSPTWLWEKREETVTIGASLKHTGKTPNHKRKFNRNLRHEDVYPPYFPRPGKREFTSKQSSTIGNLFAKRAQR</sequence>
<keyword evidence="1" id="KW-0812">Transmembrane</keyword>
<protein>
    <submittedName>
        <fullName evidence="2">Uncharacterized protein</fullName>
    </submittedName>
</protein>
<evidence type="ECO:0000313" key="2">
    <source>
        <dbReference type="EMBL" id="KAK2567074.1"/>
    </source>
</evidence>
<organism evidence="2 3">
    <name type="scientific">Acropora cervicornis</name>
    <name type="common">Staghorn coral</name>
    <dbReference type="NCBI Taxonomy" id="6130"/>
    <lineage>
        <taxon>Eukaryota</taxon>
        <taxon>Metazoa</taxon>
        <taxon>Cnidaria</taxon>
        <taxon>Anthozoa</taxon>
        <taxon>Hexacorallia</taxon>
        <taxon>Scleractinia</taxon>
        <taxon>Astrocoeniina</taxon>
        <taxon>Acroporidae</taxon>
        <taxon>Acropora</taxon>
    </lineage>
</organism>
<reference evidence="2" key="2">
    <citation type="journal article" date="2023" name="Science">
        <title>Genomic signatures of disease resistance in endangered staghorn corals.</title>
        <authorList>
            <person name="Vollmer S.V."/>
            <person name="Selwyn J.D."/>
            <person name="Despard B.A."/>
            <person name="Roesel C.L."/>
        </authorList>
    </citation>
    <scope>NUCLEOTIDE SEQUENCE</scope>
    <source>
        <tissue evidence="2">Whole Organism</tissue>
    </source>
</reference>
<dbReference type="AlphaFoldDB" id="A0AAD9QT84"/>
<comment type="caution">
    <text evidence="2">The sequence shown here is derived from an EMBL/GenBank/DDBJ whole genome shotgun (WGS) entry which is preliminary data.</text>
</comment>
<reference evidence="2" key="1">
    <citation type="journal article" date="2023" name="G3 (Bethesda)">
        <title>Whole genome assembly and annotation of the endangered Caribbean coral Acropora cervicornis.</title>
        <authorList>
            <person name="Selwyn J.D."/>
            <person name="Vollmer S.V."/>
        </authorList>
    </citation>
    <scope>NUCLEOTIDE SEQUENCE</scope>
    <source>
        <strain evidence="2">K2</strain>
    </source>
</reference>
<evidence type="ECO:0000256" key="1">
    <source>
        <dbReference type="SAM" id="Phobius"/>
    </source>
</evidence>
<dbReference type="Proteomes" id="UP001249851">
    <property type="component" value="Unassembled WGS sequence"/>
</dbReference>
<accession>A0AAD9QT84</accession>
<feature type="transmembrane region" description="Helical" evidence="1">
    <location>
        <begin position="38"/>
        <end position="56"/>
    </location>
</feature>
<keyword evidence="3" id="KW-1185">Reference proteome</keyword>
<name>A0AAD9QT84_ACRCE</name>
<keyword evidence="1" id="KW-1133">Transmembrane helix</keyword>
<proteinExistence type="predicted"/>
<keyword evidence="1" id="KW-0472">Membrane</keyword>
<evidence type="ECO:0000313" key="3">
    <source>
        <dbReference type="Proteomes" id="UP001249851"/>
    </source>
</evidence>
<dbReference type="EMBL" id="JARQWQ010000015">
    <property type="protein sequence ID" value="KAK2567074.1"/>
    <property type="molecule type" value="Genomic_DNA"/>
</dbReference>